<feature type="transmembrane region" description="Helical" evidence="1">
    <location>
        <begin position="114"/>
        <end position="134"/>
    </location>
</feature>
<evidence type="ECO:0000256" key="1">
    <source>
        <dbReference type="SAM" id="Phobius"/>
    </source>
</evidence>
<evidence type="ECO:0008006" key="4">
    <source>
        <dbReference type="Google" id="ProtNLM"/>
    </source>
</evidence>
<dbReference type="Proteomes" id="UP000621540">
    <property type="component" value="Unassembled WGS sequence"/>
</dbReference>
<feature type="transmembrane region" description="Helical" evidence="1">
    <location>
        <begin position="43"/>
        <end position="61"/>
    </location>
</feature>
<feature type="transmembrane region" description="Helical" evidence="1">
    <location>
        <begin position="252"/>
        <end position="273"/>
    </location>
</feature>
<feature type="transmembrane region" description="Helical" evidence="1">
    <location>
        <begin position="285"/>
        <end position="305"/>
    </location>
</feature>
<gene>
    <name evidence="2" type="ORF">H8Z76_03950</name>
</gene>
<feature type="transmembrane region" description="Helical" evidence="1">
    <location>
        <begin position="141"/>
        <end position="163"/>
    </location>
</feature>
<keyword evidence="1" id="KW-1133">Transmembrane helix</keyword>
<dbReference type="RefSeq" id="WP_186981723.1">
    <property type="nucleotide sequence ID" value="NZ_JACOQH010000002.1"/>
</dbReference>
<feature type="transmembrane region" description="Helical" evidence="1">
    <location>
        <begin position="203"/>
        <end position="220"/>
    </location>
</feature>
<feature type="transmembrane region" description="Helical" evidence="1">
    <location>
        <begin position="73"/>
        <end position="94"/>
    </location>
</feature>
<protein>
    <recommendedName>
        <fullName evidence="4">Sporulation integral membrane protein YlbJ</fullName>
    </recommendedName>
</protein>
<evidence type="ECO:0000313" key="2">
    <source>
        <dbReference type="EMBL" id="MBC5753189.1"/>
    </source>
</evidence>
<sequence>MRKTISVICVFVFILFILLFPEVTVHAAADGLLLWYTSLLPTLLPLGILSNILIASGYFHYITKYLYAVIKPFYPISRAGVFPLFAGLLFGFPLGSKITADLVSSHEMSKAEGNILICICNNLSPVFLNGYVFCTCLKRPDLLPVGIVSLYLPPLFYGFFGLLRCKKGTVFSPDTKKPTSRSQLNFKIIDAGILNGFETLTKLGGYIMFFSILTAFIRMFPFGSELTQTLCAGILEVTTGIHKTSAIRSFPLRFGLALGFTSFGGICGLAQTSSMIKDAGLSTTHYLRMKTVFAISSVCIGMLLLSGM</sequence>
<organism evidence="2 3">
    <name type="scientific">Roseburia yibonii</name>
    <dbReference type="NCBI Taxonomy" id="2763063"/>
    <lineage>
        <taxon>Bacteria</taxon>
        <taxon>Bacillati</taxon>
        <taxon>Bacillota</taxon>
        <taxon>Clostridia</taxon>
        <taxon>Lachnospirales</taxon>
        <taxon>Lachnospiraceae</taxon>
        <taxon>Roseburia</taxon>
    </lineage>
</organism>
<name>A0ABR7I8C6_9FIRM</name>
<proteinExistence type="predicted"/>
<keyword evidence="1" id="KW-0472">Membrane</keyword>
<comment type="caution">
    <text evidence="2">The sequence shown here is derived from an EMBL/GenBank/DDBJ whole genome shotgun (WGS) entry which is preliminary data.</text>
</comment>
<keyword evidence="3" id="KW-1185">Reference proteome</keyword>
<keyword evidence="1" id="KW-0812">Transmembrane</keyword>
<reference evidence="2 3" key="1">
    <citation type="submission" date="2020-08" db="EMBL/GenBank/DDBJ databases">
        <title>Genome public.</title>
        <authorList>
            <person name="Liu C."/>
            <person name="Sun Q."/>
        </authorList>
    </citation>
    <scope>NUCLEOTIDE SEQUENCE [LARGE SCALE GENOMIC DNA]</scope>
    <source>
        <strain evidence="2 3">BX0805</strain>
    </source>
</reference>
<evidence type="ECO:0000313" key="3">
    <source>
        <dbReference type="Proteomes" id="UP000621540"/>
    </source>
</evidence>
<accession>A0ABR7I8C6</accession>
<dbReference type="EMBL" id="JACOQH010000002">
    <property type="protein sequence ID" value="MBC5753189.1"/>
    <property type="molecule type" value="Genomic_DNA"/>
</dbReference>